<reference evidence="2 3" key="1">
    <citation type="journal article" date="2019" name="BMC Genomics">
        <title>New insights from Opisthorchis felineus genome: update on genomics of the epidemiologically important liver flukes.</title>
        <authorList>
            <person name="Ershov N.I."/>
            <person name="Mordvinov V.A."/>
            <person name="Prokhortchouk E.B."/>
            <person name="Pakharukova M.Y."/>
            <person name="Gunbin K.V."/>
            <person name="Ustyantsev K."/>
            <person name="Genaev M.A."/>
            <person name="Blinov A.G."/>
            <person name="Mazur A."/>
            <person name="Boulygina E."/>
            <person name="Tsygankova S."/>
            <person name="Khrameeva E."/>
            <person name="Chekanov N."/>
            <person name="Fan G."/>
            <person name="Xiao A."/>
            <person name="Zhang H."/>
            <person name="Xu X."/>
            <person name="Yang H."/>
            <person name="Solovyev V."/>
            <person name="Lee S.M."/>
            <person name="Liu X."/>
            <person name="Afonnikov D.A."/>
            <person name="Skryabin K.G."/>
        </authorList>
    </citation>
    <scope>NUCLEOTIDE SEQUENCE [LARGE SCALE GENOMIC DNA]</scope>
    <source>
        <strain evidence="2">AK-0245</strain>
        <tissue evidence="2">Whole organism</tissue>
    </source>
</reference>
<dbReference type="EMBL" id="SJOL01007812">
    <property type="protein sequence ID" value="TGZ61745.1"/>
    <property type="molecule type" value="Genomic_DNA"/>
</dbReference>
<organism evidence="2 3">
    <name type="scientific">Opisthorchis felineus</name>
    <dbReference type="NCBI Taxonomy" id="147828"/>
    <lineage>
        <taxon>Eukaryota</taxon>
        <taxon>Metazoa</taxon>
        <taxon>Spiralia</taxon>
        <taxon>Lophotrochozoa</taxon>
        <taxon>Platyhelminthes</taxon>
        <taxon>Trematoda</taxon>
        <taxon>Digenea</taxon>
        <taxon>Opisthorchiida</taxon>
        <taxon>Opisthorchiata</taxon>
        <taxon>Opisthorchiidae</taxon>
        <taxon>Opisthorchis</taxon>
    </lineage>
</organism>
<evidence type="ECO:0000313" key="3">
    <source>
        <dbReference type="Proteomes" id="UP000308267"/>
    </source>
</evidence>
<dbReference type="Proteomes" id="UP000308267">
    <property type="component" value="Unassembled WGS sequence"/>
</dbReference>
<name>A0A4S2LE06_OPIFE</name>
<feature type="chain" id="PRO_5020612467" evidence="1">
    <location>
        <begin position="21"/>
        <end position="68"/>
    </location>
</feature>
<keyword evidence="3" id="KW-1185">Reference proteome</keyword>
<accession>A0A4S2LE06</accession>
<gene>
    <name evidence="2" type="ORF">CRM22_007815</name>
</gene>
<proteinExistence type="predicted"/>
<evidence type="ECO:0000256" key="1">
    <source>
        <dbReference type="SAM" id="SignalP"/>
    </source>
</evidence>
<sequence>MGFDFRLALLLCVLCIVIEADETALATGEFPDSSTELMEGTPPGKKKKKGKYFKLKSSVCLPVGRMIA</sequence>
<comment type="caution">
    <text evidence="2">The sequence shown here is derived from an EMBL/GenBank/DDBJ whole genome shotgun (WGS) entry which is preliminary data.</text>
</comment>
<keyword evidence="1" id="KW-0732">Signal</keyword>
<evidence type="ECO:0000313" key="2">
    <source>
        <dbReference type="EMBL" id="TGZ61745.1"/>
    </source>
</evidence>
<feature type="signal peptide" evidence="1">
    <location>
        <begin position="1"/>
        <end position="20"/>
    </location>
</feature>
<dbReference type="AlphaFoldDB" id="A0A4S2LE06"/>
<protein>
    <submittedName>
        <fullName evidence="2">Uncharacterized protein</fullName>
    </submittedName>
</protein>